<sequence length="124" mass="13763">MTSYQVIAQRSEKYWHLEVEGLPQGTQARNLAEAEAMAKELISIFTGQAIESIQVILEVKVPERIREAQEAAVRYRAEAEQASSMAAAKSREAARLMKEQGMTLKDIGQTLHVSYQRAGQLVSG</sequence>
<proteinExistence type="predicted"/>
<comment type="caution">
    <text evidence="1">The sequence shown here is derived from an EMBL/GenBank/DDBJ whole genome shotgun (WGS) entry which is preliminary data.</text>
</comment>
<evidence type="ECO:0000313" key="1">
    <source>
        <dbReference type="EMBL" id="MCP3425156.1"/>
    </source>
</evidence>
<dbReference type="EMBL" id="JANAFB010000006">
    <property type="protein sequence ID" value="MCP3425156.1"/>
    <property type="molecule type" value="Genomic_DNA"/>
</dbReference>
<dbReference type="RefSeq" id="WP_254165206.1">
    <property type="nucleotide sequence ID" value="NZ_JANAFB010000006.1"/>
</dbReference>
<dbReference type="AlphaFoldDB" id="A0A9X2KKK9"/>
<dbReference type="Proteomes" id="UP001139502">
    <property type="component" value="Unassembled WGS sequence"/>
</dbReference>
<accession>A0A9X2KKK9</accession>
<protein>
    <submittedName>
        <fullName evidence="1">Uncharacterized protein</fullName>
    </submittedName>
</protein>
<name>A0A9X2KKK9_9MICC</name>
<reference evidence="1" key="1">
    <citation type="submission" date="2022-06" db="EMBL/GenBank/DDBJ databases">
        <title>Rothia sp. isolated from sandalwood seedling.</title>
        <authorList>
            <person name="Tuikhar N."/>
            <person name="Kirdat K."/>
            <person name="Thorat V."/>
            <person name="Swetha P."/>
            <person name="Padma S."/>
            <person name="Sundararaj R."/>
            <person name="Yadav A."/>
        </authorList>
    </citation>
    <scope>NUCLEOTIDE SEQUENCE</scope>
    <source>
        <strain evidence="1">AR01</strain>
    </source>
</reference>
<organism evidence="1 2">
    <name type="scientific">Rothia santali</name>
    <dbReference type="NCBI Taxonomy" id="2949643"/>
    <lineage>
        <taxon>Bacteria</taxon>
        <taxon>Bacillati</taxon>
        <taxon>Actinomycetota</taxon>
        <taxon>Actinomycetes</taxon>
        <taxon>Micrococcales</taxon>
        <taxon>Micrococcaceae</taxon>
        <taxon>Rothia</taxon>
    </lineage>
</organism>
<keyword evidence="2" id="KW-1185">Reference proteome</keyword>
<gene>
    <name evidence="1" type="ORF">NBM05_03715</name>
</gene>
<evidence type="ECO:0000313" key="2">
    <source>
        <dbReference type="Proteomes" id="UP001139502"/>
    </source>
</evidence>